<feature type="domain" description="Flagellar hook protein FlgE/F/G-like D1" evidence="4">
    <location>
        <begin position="95"/>
        <end position="137"/>
    </location>
</feature>
<proteinExistence type="predicted"/>
<accession>X0SV04</accession>
<dbReference type="PANTHER" id="PTHR30435">
    <property type="entry name" value="FLAGELLAR PROTEIN"/>
    <property type="match status" value="1"/>
</dbReference>
<dbReference type="Pfam" id="PF22692">
    <property type="entry name" value="LlgE_F_G_D1"/>
    <property type="match status" value="1"/>
</dbReference>
<evidence type="ECO:0000256" key="2">
    <source>
        <dbReference type="ARBA" id="ARBA00023143"/>
    </source>
</evidence>
<gene>
    <name evidence="5" type="ORF">S01H1_14597</name>
</gene>
<evidence type="ECO:0000259" key="3">
    <source>
        <dbReference type="Pfam" id="PF00460"/>
    </source>
</evidence>
<dbReference type="EMBL" id="BARS01007600">
    <property type="protein sequence ID" value="GAF67635.1"/>
    <property type="molecule type" value="Genomic_DNA"/>
</dbReference>
<dbReference type="GO" id="GO:0005829">
    <property type="term" value="C:cytosol"/>
    <property type="evidence" value="ECO:0007669"/>
    <property type="project" value="TreeGrafter"/>
</dbReference>
<dbReference type="InterPro" id="IPR053967">
    <property type="entry name" value="LlgE_F_G-like_D1"/>
</dbReference>
<feature type="domain" description="Flagellar basal body rod protein N-terminal" evidence="3">
    <location>
        <begin position="5"/>
        <end position="35"/>
    </location>
</feature>
<dbReference type="NCBIfam" id="TIGR03506">
    <property type="entry name" value="FlgEFG_subfam"/>
    <property type="match status" value="1"/>
</dbReference>
<dbReference type="Pfam" id="PF00460">
    <property type="entry name" value="Flg_bb_rod"/>
    <property type="match status" value="1"/>
</dbReference>
<dbReference type="InterPro" id="IPR001444">
    <property type="entry name" value="Flag_bb_rod_N"/>
</dbReference>
<feature type="non-terminal residue" evidence="5">
    <location>
        <position position="153"/>
    </location>
</feature>
<dbReference type="SUPFAM" id="SSF117143">
    <property type="entry name" value="Flagellar hook protein flgE"/>
    <property type="match status" value="1"/>
</dbReference>
<dbReference type="InterPro" id="IPR020013">
    <property type="entry name" value="Flagellar_FlgE/F/G"/>
</dbReference>
<dbReference type="GO" id="GO:0071978">
    <property type="term" value="P:bacterial-type flagellum-dependent swarming motility"/>
    <property type="evidence" value="ECO:0007669"/>
    <property type="project" value="TreeGrafter"/>
</dbReference>
<evidence type="ECO:0000259" key="4">
    <source>
        <dbReference type="Pfam" id="PF22692"/>
    </source>
</evidence>
<name>X0SV04_9ZZZZ</name>
<dbReference type="AlphaFoldDB" id="X0SV04"/>
<comment type="caution">
    <text evidence="5">The sequence shown here is derived from an EMBL/GenBank/DDBJ whole genome shotgun (WGS) entry which is preliminary data.</text>
</comment>
<dbReference type="GO" id="GO:0009424">
    <property type="term" value="C:bacterial-type flagellum hook"/>
    <property type="evidence" value="ECO:0007669"/>
    <property type="project" value="TreeGrafter"/>
</dbReference>
<dbReference type="InterPro" id="IPR037925">
    <property type="entry name" value="FlgE/F/G-like"/>
</dbReference>
<sequence>MASALQTAVLGMRAYQEMLNVTGNNIANADTTAYKEDRITFSDMFSRTLSRGMRASEDVGGTNPIQVGLGVRVSSVDKNMGQGSFTSTEKDFDLAMDGEGFFVVNDGTSNVFTRDGTFDVDSEGYLVDPSTGNRVQRIGTTGEEFGFQLQGST</sequence>
<evidence type="ECO:0000313" key="5">
    <source>
        <dbReference type="EMBL" id="GAF67635.1"/>
    </source>
</evidence>
<dbReference type="PANTHER" id="PTHR30435:SF1">
    <property type="entry name" value="FLAGELLAR HOOK PROTEIN FLGE"/>
    <property type="match status" value="1"/>
</dbReference>
<comment type="subcellular location">
    <subcellularLocation>
        <location evidence="1">Bacterial flagellum basal body</location>
    </subcellularLocation>
</comment>
<evidence type="ECO:0000256" key="1">
    <source>
        <dbReference type="ARBA" id="ARBA00004117"/>
    </source>
</evidence>
<dbReference type="GO" id="GO:0009425">
    <property type="term" value="C:bacterial-type flagellum basal body"/>
    <property type="evidence" value="ECO:0007669"/>
    <property type="project" value="UniProtKB-SubCell"/>
</dbReference>
<protein>
    <submittedName>
        <fullName evidence="5">Uncharacterized protein</fullName>
    </submittedName>
</protein>
<organism evidence="5">
    <name type="scientific">marine sediment metagenome</name>
    <dbReference type="NCBI Taxonomy" id="412755"/>
    <lineage>
        <taxon>unclassified sequences</taxon>
        <taxon>metagenomes</taxon>
        <taxon>ecological metagenomes</taxon>
    </lineage>
</organism>
<keyword evidence="2" id="KW-0975">Bacterial flagellum</keyword>
<reference evidence="5" key="1">
    <citation type="journal article" date="2014" name="Front. Microbiol.">
        <title>High frequency of phylogenetically diverse reductive dehalogenase-homologous genes in deep subseafloor sedimentary metagenomes.</title>
        <authorList>
            <person name="Kawai M."/>
            <person name="Futagami T."/>
            <person name="Toyoda A."/>
            <person name="Takaki Y."/>
            <person name="Nishi S."/>
            <person name="Hori S."/>
            <person name="Arai W."/>
            <person name="Tsubouchi T."/>
            <person name="Morono Y."/>
            <person name="Uchiyama I."/>
            <person name="Ito T."/>
            <person name="Fujiyama A."/>
            <person name="Inagaki F."/>
            <person name="Takami H."/>
        </authorList>
    </citation>
    <scope>NUCLEOTIDE SEQUENCE</scope>
    <source>
        <strain evidence="5">Expedition CK06-06</strain>
    </source>
</reference>